<feature type="region of interest" description="Disordered" evidence="1">
    <location>
        <begin position="89"/>
        <end position="113"/>
    </location>
</feature>
<dbReference type="GeneID" id="28975756"/>
<feature type="transmembrane region" description="Helical" evidence="2">
    <location>
        <begin position="12"/>
        <end position="33"/>
    </location>
</feature>
<evidence type="ECO:0000313" key="3">
    <source>
        <dbReference type="EMBL" id="KPV71829.1"/>
    </source>
</evidence>
<evidence type="ECO:0000256" key="2">
    <source>
        <dbReference type="SAM" id="Phobius"/>
    </source>
</evidence>
<dbReference type="Proteomes" id="UP000053890">
    <property type="component" value="Unassembled WGS sequence"/>
</dbReference>
<proteinExistence type="predicted"/>
<keyword evidence="2" id="KW-0472">Membrane</keyword>
<evidence type="ECO:0000256" key="1">
    <source>
        <dbReference type="SAM" id="MobiDB-lite"/>
    </source>
</evidence>
<organism evidence="3 4">
    <name type="scientific">Rhodotorula graminis (strain WP1)</name>
    <dbReference type="NCBI Taxonomy" id="578459"/>
    <lineage>
        <taxon>Eukaryota</taxon>
        <taxon>Fungi</taxon>
        <taxon>Dikarya</taxon>
        <taxon>Basidiomycota</taxon>
        <taxon>Pucciniomycotina</taxon>
        <taxon>Microbotryomycetes</taxon>
        <taxon>Sporidiobolales</taxon>
        <taxon>Sporidiobolaceae</taxon>
        <taxon>Rhodotorula</taxon>
    </lineage>
</organism>
<evidence type="ECO:0000313" key="4">
    <source>
        <dbReference type="Proteomes" id="UP000053890"/>
    </source>
</evidence>
<dbReference type="OrthoDB" id="39175at2759"/>
<sequence length="247" mass="25538">MAVNWQGDGILWISNILIVNIAYAATLLLRLAAAKPGPIDHETKMLCAAVADVLLRVGAMRPTCRTLATLHGTRIRTLLLADLPKHSASTPSGALVTSPSSSTSTLPPVGHTSPYPAFSPTSASLLLPTQALLQAQEAAAAGLAPPVFPSTPSAAPGAADNAADNAAAAARGPNVFNLAPADSHALWNLFHEAPAVSLPLPASATMQSTLQPGTVDATTGTFRPDDWVYKSALDQDWLSSEPGAWAW</sequence>
<accession>A0A0N8PZB1</accession>
<protein>
    <submittedName>
        <fullName evidence="3">Uncharacterized protein</fullName>
    </submittedName>
</protein>
<feature type="compositionally biased region" description="Low complexity" evidence="1">
    <location>
        <begin position="95"/>
        <end position="109"/>
    </location>
</feature>
<keyword evidence="2" id="KW-1133">Transmembrane helix</keyword>
<reference evidence="3 4" key="1">
    <citation type="journal article" date="2015" name="Front. Microbiol.">
        <title>Genome sequence of the plant growth promoting endophytic yeast Rhodotorula graminis WP1.</title>
        <authorList>
            <person name="Firrincieli A."/>
            <person name="Otillar R."/>
            <person name="Salamov A."/>
            <person name="Schmutz J."/>
            <person name="Khan Z."/>
            <person name="Redman R.S."/>
            <person name="Fleck N.D."/>
            <person name="Lindquist E."/>
            <person name="Grigoriev I.V."/>
            <person name="Doty S.L."/>
        </authorList>
    </citation>
    <scope>NUCLEOTIDE SEQUENCE [LARGE SCALE GENOMIC DNA]</scope>
    <source>
        <strain evidence="3 4">WP1</strain>
    </source>
</reference>
<keyword evidence="2" id="KW-0812">Transmembrane</keyword>
<dbReference type="EMBL" id="KQ474091">
    <property type="protein sequence ID" value="KPV71829.1"/>
    <property type="molecule type" value="Genomic_DNA"/>
</dbReference>
<dbReference type="STRING" id="578459.A0A0N8PZB1"/>
<dbReference type="RefSeq" id="XP_018267878.1">
    <property type="nucleotide sequence ID" value="XM_018415308.1"/>
</dbReference>
<name>A0A0N8PZB1_RHOGW</name>
<dbReference type="AlphaFoldDB" id="A0A0N8PZB1"/>
<keyword evidence="4" id="KW-1185">Reference proteome</keyword>
<gene>
    <name evidence="3" type="ORF">RHOBADRAFT_50391</name>
</gene>